<dbReference type="WBParaSite" id="nRc.2.0.1.t02293-RA">
    <property type="protein sequence ID" value="nRc.2.0.1.t02293-RA"/>
    <property type="gene ID" value="nRc.2.0.1.g02293"/>
</dbReference>
<name>A0A915HJY8_ROMCU</name>
<accession>A0A915HJY8</accession>
<dbReference type="AlphaFoldDB" id="A0A915HJY8"/>
<evidence type="ECO:0000313" key="3">
    <source>
        <dbReference type="WBParaSite" id="nRc.2.0.1.t02293-RA"/>
    </source>
</evidence>
<sequence>MAGDDDCGGGDGVFSSSAANRLSTLNRRFLDDEHVLGCGGGPGATKFVSGDGKRYGFIGSSNDRGLKKGPSGGRLMNAHRRAGDPGRLSSLSSSSFTDRPMCFLTLRWALNDGDGV</sequence>
<organism evidence="2 3">
    <name type="scientific">Romanomermis culicivorax</name>
    <name type="common">Nematode worm</name>
    <dbReference type="NCBI Taxonomy" id="13658"/>
    <lineage>
        <taxon>Eukaryota</taxon>
        <taxon>Metazoa</taxon>
        <taxon>Ecdysozoa</taxon>
        <taxon>Nematoda</taxon>
        <taxon>Enoplea</taxon>
        <taxon>Dorylaimia</taxon>
        <taxon>Mermithida</taxon>
        <taxon>Mermithoidea</taxon>
        <taxon>Mermithidae</taxon>
        <taxon>Romanomermis</taxon>
    </lineage>
</organism>
<feature type="region of interest" description="Disordered" evidence="1">
    <location>
        <begin position="61"/>
        <end position="94"/>
    </location>
</feature>
<evidence type="ECO:0000313" key="2">
    <source>
        <dbReference type="Proteomes" id="UP000887565"/>
    </source>
</evidence>
<protein>
    <submittedName>
        <fullName evidence="3">Uncharacterized protein</fullName>
    </submittedName>
</protein>
<dbReference type="Proteomes" id="UP000887565">
    <property type="component" value="Unplaced"/>
</dbReference>
<reference evidence="3" key="1">
    <citation type="submission" date="2022-11" db="UniProtKB">
        <authorList>
            <consortium name="WormBaseParasite"/>
        </authorList>
    </citation>
    <scope>IDENTIFICATION</scope>
</reference>
<keyword evidence="2" id="KW-1185">Reference proteome</keyword>
<evidence type="ECO:0000256" key="1">
    <source>
        <dbReference type="SAM" id="MobiDB-lite"/>
    </source>
</evidence>
<proteinExistence type="predicted"/>